<evidence type="ECO:0000256" key="4">
    <source>
        <dbReference type="ARBA" id="ARBA00022723"/>
    </source>
</evidence>
<evidence type="ECO:0000256" key="3">
    <source>
        <dbReference type="ARBA" id="ARBA00022694"/>
    </source>
</evidence>
<feature type="binding site" evidence="9">
    <location>
        <position position="226"/>
    </location>
    <ligand>
        <name>tRNA</name>
        <dbReference type="ChEBI" id="CHEBI:17843"/>
    </ligand>
</feature>
<dbReference type="PROSITE" id="PS51379">
    <property type="entry name" value="4FE4S_FER_2"/>
    <property type="match status" value="1"/>
</dbReference>
<dbReference type="HAMAP" id="MF_00916">
    <property type="entry name" value="QueG"/>
    <property type="match status" value="1"/>
</dbReference>
<dbReference type="UniPathway" id="UPA00392"/>
<comment type="caution">
    <text evidence="9">Lacks conserved residue(s) required for the propagation of feature annotation.</text>
</comment>
<evidence type="ECO:0000313" key="11">
    <source>
        <dbReference type="EMBL" id="QGW28584.1"/>
    </source>
</evidence>
<evidence type="ECO:0000313" key="12">
    <source>
        <dbReference type="Proteomes" id="UP000426027"/>
    </source>
</evidence>
<keyword evidence="1 9" id="KW-0004">4Fe-4S</keyword>
<feature type="binding site" evidence="9">
    <location>
        <position position="248"/>
    </location>
    <ligand>
        <name>[4Fe-4S] cluster</name>
        <dbReference type="ChEBI" id="CHEBI:49883"/>
        <label>2</label>
    </ligand>
</feature>
<feature type="binding site" evidence="9">
    <location>
        <position position="194"/>
    </location>
    <ligand>
        <name>[4Fe-4S] cluster</name>
        <dbReference type="ChEBI" id="CHEBI:49883"/>
        <label>1</label>
    </ligand>
</feature>
<feature type="binding site" evidence="9">
    <location>
        <position position="160"/>
    </location>
    <ligand>
        <name>cob(II)alamin</name>
        <dbReference type="ChEBI" id="CHEBI:16304"/>
    </ligand>
</feature>
<comment type="subunit">
    <text evidence="9">Monomer.</text>
</comment>
<keyword evidence="12" id="KW-1185">Reference proteome</keyword>
<feature type="binding site" evidence="9">
    <location>
        <position position="197"/>
    </location>
    <ligand>
        <name>[4Fe-4S] cluster</name>
        <dbReference type="ChEBI" id="CHEBI:49883"/>
        <label>1</label>
    </ligand>
</feature>
<accession>A0A6I6G8H7</accession>
<name>A0A6I6G8H7_9BACT</name>
<protein>
    <recommendedName>
        <fullName evidence="9">Epoxyqueuosine reductase</fullName>
        <ecNumber evidence="9">1.17.99.6</ecNumber>
    </recommendedName>
    <alternativeName>
        <fullName evidence="9">Queuosine biosynthesis protein QueG</fullName>
    </alternativeName>
</protein>
<feature type="domain" description="4Fe-4S ferredoxin-type" evidence="10">
    <location>
        <begin position="182"/>
        <end position="211"/>
    </location>
</feature>
<keyword evidence="7 9" id="KW-0408">Iron</keyword>
<dbReference type="Pfam" id="PF13484">
    <property type="entry name" value="Fer4_16"/>
    <property type="match status" value="1"/>
</dbReference>
<dbReference type="PANTHER" id="PTHR30002">
    <property type="entry name" value="EPOXYQUEUOSINE REDUCTASE"/>
    <property type="match status" value="1"/>
</dbReference>
<dbReference type="Proteomes" id="UP000426027">
    <property type="component" value="Chromosome"/>
</dbReference>
<keyword evidence="9" id="KW-0846">Cobalamin</keyword>
<feature type="binding site" evidence="9">
    <location>
        <position position="219"/>
    </location>
    <ligand>
        <name>cob(II)alamin</name>
        <dbReference type="ChEBI" id="CHEBI:16304"/>
    </ligand>
</feature>
<feature type="binding site" evidence="9">
    <location>
        <position position="201"/>
    </location>
    <ligand>
        <name>[4Fe-4S] cluster</name>
        <dbReference type="ChEBI" id="CHEBI:49883"/>
        <label>2</label>
    </ligand>
</feature>
<dbReference type="PANTHER" id="PTHR30002:SF4">
    <property type="entry name" value="EPOXYQUEUOSINE REDUCTASE"/>
    <property type="match status" value="1"/>
</dbReference>
<comment type="pathway">
    <text evidence="9">tRNA modification; tRNA-queuosine biosynthesis.</text>
</comment>
<dbReference type="Pfam" id="PF08331">
    <property type="entry name" value="QueG_DUF1730"/>
    <property type="match status" value="1"/>
</dbReference>
<dbReference type="GO" id="GO:0008616">
    <property type="term" value="P:tRNA queuosine(34) biosynthetic process"/>
    <property type="evidence" value="ECO:0007669"/>
    <property type="project" value="UniProtKB-UniRule"/>
</dbReference>
<dbReference type="PROSITE" id="PS00198">
    <property type="entry name" value="4FE4S_FER_1"/>
    <property type="match status" value="1"/>
</dbReference>
<dbReference type="KEGG" id="fls:GLV81_11165"/>
<evidence type="ECO:0000256" key="7">
    <source>
        <dbReference type="ARBA" id="ARBA00023004"/>
    </source>
</evidence>
<dbReference type="InterPro" id="IPR004453">
    <property type="entry name" value="QueG"/>
</dbReference>
<dbReference type="EMBL" id="CP046566">
    <property type="protein sequence ID" value="QGW28584.1"/>
    <property type="molecule type" value="Genomic_DNA"/>
</dbReference>
<reference evidence="11 12" key="1">
    <citation type="submission" date="2019-11" db="EMBL/GenBank/DDBJ databases">
        <authorList>
            <person name="Im W.T."/>
        </authorList>
    </citation>
    <scope>NUCLEOTIDE SEQUENCE [LARGE SCALE GENOMIC DNA]</scope>
    <source>
        <strain evidence="11 12">SB-02</strain>
    </source>
</reference>
<feature type="binding site" evidence="9">
    <location>
        <position position="65"/>
    </location>
    <ligand>
        <name>cob(II)alamin</name>
        <dbReference type="ChEBI" id="CHEBI:16304"/>
    </ligand>
</feature>
<comment type="function">
    <text evidence="9">Catalyzes the conversion of epoxyqueuosine (oQ) to queuosine (Q), which is a hypermodified base found in the wobble positions of tRNA(Asp), tRNA(Asn), tRNA(His) and tRNA(Tyr).</text>
</comment>
<feature type="binding site" evidence="9">
    <location>
        <begin position="245"/>
        <end position="246"/>
    </location>
    <ligand>
        <name>cob(II)alamin</name>
        <dbReference type="ChEBI" id="CHEBI:16304"/>
    </ligand>
</feature>
<feature type="binding site" evidence="9">
    <location>
        <position position="136"/>
    </location>
    <ligand>
        <name>cob(II)alamin</name>
        <dbReference type="ChEBI" id="CHEBI:16304"/>
    </ligand>
</feature>
<dbReference type="InterPro" id="IPR017900">
    <property type="entry name" value="4Fe4S_Fe_S_CS"/>
</dbReference>
<dbReference type="AlphaFoldDB" id="A0A6I6G8H7"/>
<feature type="binding site" evidence="9">
    <location>
        <position position="252"/>
    </location>
    <ligand>
        <name>[4Fe-4S] cluster</name>
        <dbReference type="ChEBI" id="CHEBI:49883"/>
        <label>1</label>
    </ligand>
</feature>
<dbReference type="InterPro" id="IPR013542">
    <property type="entry name" value="QueG_DUF1730"/>
</dbReference>
<dbReference type="GO" id="GO:0031419">
    <property type="term" value="F:cobalamin binding"/>
    <property type="evidence" value="ECO:0007669"/>
    <property type="project" value="UniProtKB-KW"/>
</dbReference>
<dbReference type="Gene3D" id="3.30.70.20">
    <property type="match status" value="1"/>
</dbReference>
<feature type="binding site" evidence="9">
    <location>
        <position position="191"/>
    </location>
    <ligand>
        <name>[4Fe-4S] cluster</name>
        <dbReference type="ChEBI" id="CHEBI:49883"/>
        <label>1</label>
    </ligand>
</feature>
<feature type="binding site" evidence="9">
    <location>
        <position position="171"/>
    </location>
    <ligand>
        <name>cob(II)alamin</name>
        <dbReference type="ChEBI" id="CHEBI:16304"/>
    </ligand>
</feature>
<keyword evidence="6 9" id="KW-0560">Oxidoreductase</keyword>
<keyword evidence="2 9" id="KW-0963">Cytoplasm</keyword>
<evidence type="ECO:0000256" key="9">
    <source>
        <dbReference type="HAMAP-Rule" id="MF_00916"/>
    </source>
</evidence>
<dbReference type="NCBIfam" id="TIGR00276">
    <property type="entry name" value="tRNA epoxyqueuosine(34) reductase QueG"/>
    <property type="match status" value="1"/>
</dbReference>
<feature type="binding site" evidence="9">
    <location>
        <position position="217"/>
    </location>
    <ligand>
        <name>[4Fe-4S] cluster</name>
        <dbReference type="ChEBI" id="CHEBI:49883"/>
        <label>2</label>
    </ligand>
</feature>
<dbReference type="GO" id="GO:0005737">
    <property type="term" value="C:cytoplasm"/>
    <property type="evidence" value="ECO:0007669"/>
    <property type="project" value="UniProtKB-SubCell"/>
</dbReference>
<dbReference type="GO" id="GO:0046872">
    <property type="term" value="F:metal ion binding"/>
    <property type="evidence" value="ECO:0007669"/>
    <property type="project" value="UniProtKB-KW"/>
</dbReference>
<evidence type="ECO:0000256" key="6">
    <source>
        <dbReference type="ARBA" id="ARBA00023002"/>
    </source>
</evidence>
<keyword evidence="4 9" id="KW-0479">Metal-binding</keyword>
<sequence>MNEILNHSVHKPEQLVKQLANQFGFHYCGIAAAQPLDEDARRLEKWLQQGMHGQMYYMERHFELRVNPAKLLPGARSVITVLKNYYPEQTQQTSAYKISKYAYGRDYHDIIRTQLNSFFDALKTQFGNINGRGFVDSAPVLERSWAQRSGLGWIGKNGNLIHKQSGSFFFIATLITDLVLEPDAPLAKDFCGSCTRCIDACPTQAILPNNVVDGSKCISYFTIELKEMLIPDSMQGKFDNWMFGCDTCQDVCPWNRFAQPHQEPGFAPVPAILNFSSKDWEELTEEGFKEIFRHSPLKRSKYAGIRRNLQFLQQPPDSL</sequence>
<evidence type="ECO:0000256" key="5">
    <source>
        <dbReference type="ARBA" id="ARBA00022785"/>
    </source>
</evidence>
<keyword evidence="5 9" id="KW-0671">Queuosine biosynthesis</keyword>
<evidence type="ECO:0000256" key="2">
    <source>
        <dbReference type="ARBA" id="ARBA00022490"/>
    </source>
</evidence>
<evidence type="ECO:0000256" key="1">
    <source>
        <dbReference type="ARBA" id="ARBA00022485"/>
    </source>
</evidence>
<keyword evidence="3 9" id="KW-0819">tRNA processing</keyword>
<dbReference type="InterPro" id="IPR017896">
    <property type="entry name" value="4Fe4S_Fe-S-bd"/>
</dbReference>
<feature type="binding site" evidence="9">
    <location>
        <position position="245"/>
    </location>
    <ligand>
        <name>[4Fe-4S] cluster</name>
        <dbReference type="ChEBI" id="CHEBI:49883"/>
        <label>2</label>
    </ligand>
</feature>
<keyword evidence="9" id="KW-0170">Cobalt</keyword>
<comment type="subcellular location">
    <subcellularLocation>
        <location evidence="9">Cytoplasm</location>
    </subcellularLocation>
</comment>
<dbReference type="SUPFAM" id="SSF54862">
    <property type="entry name" value="4Fe-4S ferredoxins"/>
    <property type="match status" value="1"/>
</dbReference>
<feature type="active site" description="Proton donor" evidence="9">
    <location>
        <position position="136"/>
    </location>
</feature>
<comment type="cofactor">
    <cofactor evidence="9">
        <name>[4Fe-4S] cluster</name>
        <dbReference type="ChEBI" id="CHEBI:49883"/>
    </cofactor>
    <text evidence="9">Binds 2 [4Fe-4S] clusters per monomer.</text>
</comment>
<organism evidence="11 12">
    <name type="scientific">Phnomibacter ginsenosidimutans</name>
    <dbReference type="NCBI Taxonomy" id="2676868"/>
    <lineage>
        <taxon>Bacteria</taxon>
        <taxon>Pseudomonadati</taxon>
        <taxon>Bacteroidota</taxon>
        <taxon>Chitinophagia</taxon>
        <taxon>Chitinophagales</taxon>
        <taxon>Chitinophagaceae</taxon>
        <taxon>Phnomibacter</taxon>
    </lineage>
</organism>
<comment type="cofactor">
    <cofactor evidence="9">
        <name>cob(II)alamin</name>
        <dbReference type="ChEBI" id="CHEBI:16304"/>
    </cofactor>
</comment>
<gene>
    <name evidence="9 11" type="primary">queG</name>
    <name evidence="11" type="ORF">GLV81_11165</name>
</gene>
<dbReference type="EC" id="1.17.99.6" evidence="9"/>
<dbReference type="GO" id="GO:0052693">
    <property type="term" value="F:epoxyqueuosine reductase activity"/>
    <property type="evidence" value="ECO:0007669"/>
    <property type="project" value="UniProtKB-UniRule"/>
</dbReference>
<dbReference type="GO" id="GO:0051539">
    <property type="term" value="F:4 iron, 4 sulfur cluster binding"/>
    <property type="evidence" value="ECO:0007669"/>
    <property type="project" value="UniProtKB-KW"/>
</dbReference>
<comment type="similarity">
    <text evidence="9">Belongs to the QueG family.</text>
</comment>
<evidence type="ECO:0000259" key="10">
    <source>
        <dbReference type="PROSITE" id="PS51379"/>
    </source>
</evidence>
<keyword evidence="8 9" id="KW-0411">Iron-sulfur</keyword>
<comment type="catalytic activity">
    <reaction evidence="9">
        <text>epoxyqueuosine(34) in tRNA + AH2 = queuosine(34) in tRNA + A + H2O</text>
        <dbReference type="Rhea" id="RHEA:32159"/>
        <dbReference type="Rhea" id="RHEA-COMP:18571"/>
        <dbReference type="Rhea" id="RHEA-COMP:18582"/>
        <dbReference type="ChEBI" id="CHEBI:13193"/>
        <dbReference type="ChEBI" id="CHEBI:15377"/>
        <dbReference type="ChEBI" id="CHEBI:17499"/>
        <dbReference type="ChEBI" id="CHEBI:194431"/>
        <dbReference type="ChEBI" id="CHEBI:194443"/>
        <dbReference type="EC" id="1.17.99.6"/>
    </reaction>
</comment>
<proteinExistence type="inferred from homology"/>
<evidence type="ECO:0000256" key="8">
    <source>
        <dbReference type="ARBA" id="ARBA00023014"/>
    </source>
</evidence>
<feature type="binding site" evidence="9">
    <location>
        <position position="157"/>
    </location>
    <ligand>
        <name>cob(II)alamin</name>
        <dbReference type="ChEBI" id="CHEBI:16304"/>
    </ligand>
</feature>